<feature type="transmembrane region" description="Helical" evidence="1">
    <location>
        <begin position="112"/>
        <end position="131"/>
    </location>
</feature>
<dbReference type="Pfam" id="PF22570">
    <property type="entry name" value="LiaF-TM"/>
    <property type="match status" value="1"/>
</dbReference>
<dbReference type="EMBL" id="CP032489">
    <property type="protein sequence ID" value="AYD46246.1"/>
    <property type="molecule type" value="Genomic_DNA"/>
</dbReference>
<dbReference type="KEGG" id="ark:D6B99_00580"/>
<feature type="transmembrane region" description="Helical" evidence="1">
    <location>
        <begin position="83"/>
        <end position="100"/>
    </location>
</feature>
<evidence type="ECO:0000256" key="1">
    <source>
        <dbReference type="SAM" id="Phobius"/>
    </source>
</evidence>
<sequence>MENEEKKAETGSDYQASRFDKWNEFQMHKNHNNGLTGLIVIIAGILLLLSRLPQTEALFPAWLFDWPMLLVLIGVIAGVKHRFCGGGWLVPIILGVYFLLRDNNQIGDNMSVYALPALLILLGIFIIINRNRPRRCKVGMRRFDRRYHRFNKFENQYQDKRSKVSDNSSEDVIDINSVFGSSEKVMFTKTFKGGTINCAFGGGKINLTQADMEDKAILNVSVTFGGAEIIVPSNWHIQNELTAFMGGIEDKRRSIVGDIQNKTLILRGSIFCGGVEIMN</sequence>
<dbReference type="RefSeq" id="WP_119984075.1">
    <property type="nucleotide sequence ID" value="NZ_CP032489.1"/>
</dbReference>
<accession>A0A386HKV5</accession>
<dbReference type="AlphaFoldDB" id="A0A386HKV5"/>
<gene>
    <name evidence="3" type="ORF">D6B99_00580</name>
</gene>
<evidence type="ECO:0000259" key="2">
    <source>
        <dbReference type="Pfam" id="PF22570"/>
    </source>
</evidence>
<keyword evidence="1" id="KW-0472">Membrane</keyword>
<dbReference type="PANTHER" id="PTHR40763:SF5">
    <property type="entry name" value="MEMBRANE PROTEIN"/>
    <property type="match status" value="1"/>
</dbReference>
<dbReference type="InterPro" id="IPR054331">
    <property type="entry name" value="LiaF_TM"/>
</dbReference>
<keyword evidence="1" id="KW-0812">Transmembrane</keyword>
<dbReference type="OrthoDB" id="129627at2"/>
<evidence type="ECO:0000313" key="3">
    <source>
        <dbReference type="EMBL" id="AYD46246.1"/>
    </source>
</evidence>
<feature type="transmembrane region" description="Helical" evidence="1">
    <location>
        <begin position="58"/>
        <end position="76"/>
    </location>
</feature>
<organism evidence="3 4">
    <name type="scientific">Arachidicoccus soli</name>
    <dbReference type="NCBI Taxonomy" id="2341117"/>
    <lineage>
        <taxon>Bacteria</taxon>
        <taxon>Pseudomonadati</taxon>
        <taxon>Bacteroidota</taxon>
        <taxon>Chitinophagia</taxon>
        <taxon>Chitinophagales</taxon>
        <taxon>Chitinophagaceae</taxon>
        <taxon>Arachidicoccus</taxon>
    </lineage>
</organism>
<dbReference type="Proteomes" id="UP000266118">
    <property type="component" value="Chromosome"/>
</dbReference>
<feature type="transmembrane region" description="Helical" evidence="1">
    <location>
        <begin position="35"/>
        <end position="52"/>
    </location>
</feature>
<keyword evidence="1" id="KW-1133">Transmembrane helix</keyword>
<dbReference type="PANTHER" id="PTHR40763">
    <property type="entry name" value="MEMBRANE PROTEIN-RELATED"/>
    <property type="match status" value="1"/>
</dbReference>
<feature type="domain" description="LiaF transmembrane" evidence="2">
    <location>
        <begin position="35"/>
        <end position="132"/>
    </location>
</feature>
<protein>
    <recommendedName>
        <fullName evidence="2">LiaF transmembrane domain-containing protein</fullName>
    </recommendedName>
</protein>
<name>A0A386HKV5_9BACT</name>
<keyword evidence="4" id="KW-1185">Reference proteome</keyword>
<reference evidence="3 4" key="1">
    <citation type="submission" date="2018-09" db="EMBL/GenBank/DDBJ databases">
        <title>Arachidicoccus sp. nov., a bacterium isolated from soil.</title>
        <authorList>
            <person name="Weon H.-Y."/>
            <person name="Kwon S.-W."/>
            <person name="Lee S.A."/>
        </authorList>
    </citation>
    <scope>NUCLEOTIDE SEQUENCE [LARGE SCALE GENOMIC DNA]</scope>
    <source>
        <strain evidence="3 4">KIS59-12</strain>
    </source>
</reference>
<evidence type="ECO:0000313" key="4">
    <source>
        <dbReference type="Proteomes" id="UP000266118"/>
    </source>
</evidence>
<proteinExistence type="predicted"/>